<sequence>MRAGTHNGGLAVTVQGKVGATQMRHAPVEPAGIATSAAFDENPADRLLHAAIGNLCWGFSPIGLAEAWMDWAMHLAISPARGAEIGASWTREAGRLAALNISMLLNSRECEPGNHSLPQDRRFRSLSWGRWPFAIFAESLLALERGVDEATRDIHGPSEHHLALLRFVGRQLLDCMAPSNSPLTNPEVLEATVQSRGANLLAGAGIALDDWRRLATGTPPAGADAFRPGETVARTRGRVILQNRLVEVIQYEPTTELVQPQPVVIVPAWIMKYYVLDLQPHNSLVKHLVDEGFTVYMISWKNPDESDRDLRLDDYRTLGVLPALATALEASNARRAHLVGYCIGGTLAAITAAAMARDADNRLQSLTLLAAQTDFREAGELSLFINDSQISILEDMMLERGVLDASRMAGTFHLLRSNDLIWSRMIHQYLLGEREPVGDIAAWAADATRMPAAMHSEYLRKLYLNNDLVEGRLAVGSDLVSLHDIHVPIFAVGTEWDHVAPWRSVFKVHGLTQSEVTFVLTNGGHNQGIVSPPGRTDRHFRVATSRPQAPHLEPEHWLRDVAVQNGSWWPFWFAWLTQHGQGERREPPVSGRGPQALVRAPGRYVLG</sequence>
<reference evidence="5" key="1">
    <citation type="journal article" date="2014" name="Int. J. Syst. Evol. Microbiol.">
        <title>Complete genome sequence of Corynebacterium casei LMG S-19264T (=DSM 44701T), isolated from a smear-ripened cheese.</title>
        <authorList>
            <consortium name="US DOE Joint Genome Institute (JGI-PGF)"/>
            <person name="Walter F."/>
            <person name="Albersmeier A."/>
            <person name="Kalinowski J."/>
            <person name="Ruckert C."/>
        </authorList>
    </citation>
    <scope>NUCLEOTIDE SEQUENCE</scope>
    <source>
        <strain evidence="5">CGMCC 1.12214</strain>
    </source>
</reference>
<dbReference type="PANTHER" id="PTHR36837">
    <property type="entry name" value="POLY(3-HYDROXYALKANOATE) POLYMERASE SUBUNIT PHAC"/>
    <property type="match status" value="1"/>
</dbReference>
<feature type="domain" description="Poly-beta-hydroxybutyrate polymerase N-terminal" evidence="4">
    <location>
        <begin position="42"/>
        <end position="81"/>
    </location>
</feature>
<evidence type="ECO:0000256" key="2">
    <source>
        <dbReference type="ARBA" id="ARBA00023315"/>
    </source>
</evidence>
<organism evidence="5 6">
    <name type="scientific">Alsobacter metallidurans</name>
    <dbReference type="NCBI Taxonomy" id="340221"/>
    <lineage>
        <taxon>Bacteria</taxon>
        <taxon>Pseudomonadati</taxon>
        <taxon>Pseudomonadota</taxon>
        <taxon>Alphaproteobacteria</taxon>
        <taxon>Hyphomicrobiales</taxon>
        <taxon>Alsobacteraceae</taxon>
        <taxon>Alsobacter</taxon>
    </lineage>
</organism>
<keyword evidence="1" id="KW-0808">Transferase</keyword>
<keyword evidence="6" id="KW-1185">Reference proteome</keyword>
<protein>
    <submittedName>
        <fullName evidence="5">Polymerase</fullName>
    </submittedName>
</protein>
<dbReference type="AlphaFoldDB" id="A0A917IC51"/>
<dbReference type="InterPro" id="IPR051321">
    <property type="entry name" value="PHA/PHB_synthase"/>
</dbReference>
<proteinExistence type="predicted"/>
<dbReference type="InterPro" id="IPR022211">
    <property type="entry name" value="PHBC_N"/>
</dbReference>
<accession>A0A917IC51</accession>
<dbReference type="Pfam" id="PF12551">
    <property type="entry name" value="PHBC_N"/>
    <property type="match status" value="1"/>
</dbReference>
<dbReference type="Pfam" id="PF07167">
    <property type="entry name" value="PhaC_N"/>
    <property type="match status" value="1"/>
</dbReference>
<reference evidence="5" key="2">
    <citation type="submission" date="2020-09" db="EMBL/GenBank/DDBJ databases">
        <authorList>
            <person name="Sun Q."/>
            <person name="Zhou Y."/>
        </authorList>
    </citation>
    <scope>NUCLEOTIDE SEQUENCE</scope>
    <source>
        <strain evidence="5">CGMCC 1.12214</strain>
    </source>
</reference>
<comment type="caution">
    <text evidence="5">The sequence shown here is derived from an EMBL/GenBank/DDBJ whole genome shotgun (WGS) entry which is preliminary data.</text>
</comment>
<evidence type="ECO:0000259" key="3">
    <source>
        <dbReference type="Pfam" id="PF07167"/>
    </source>
</evidence>
<dbReference type="EMBL" id="BMES01000003">
    <property type="protein sequence ID" value="GGH31690.1"/>
    <property type="molecule type" value="Genomic_DNA"/>
</dbReference>
<dbReference type="Proteomes" id="UP000603912">
    <property type="component" value="Unassembled WGS sequence"/>
</dbReference>
<dbReference type="Gene3D" id="3.40.50.1820">
    <property type="entry name" value="alpha/beta hydrolase"/>
    <property type="match status" value="1"/>
</dbReference>
<dbReference type="InterPro" id="IPR010941">
    <property type="entry name" value="PhaC_N"/>
</dbReference>
<evidence type="ECO:0000313" key="6">
    <source>
        <dbReference type="Proteomes" id="UP000603912"/>
    </source>
</evidence>
<dbReference type="GO" id="GO:0016746">
    <property type="term" value="F:acyltransferase activity"/>
    <property type="evidence" value="ECO:0007669"/>
    <property type="project" value="UniProtKB-KW"/>
</dbReference>
<gene>
    <name evidence="5" type="ORF">GCM10007036_43070</name>
</gene>
<evidence type="ECO:0000259" key="4">
    <source>
        <dbReference type="Pfam" id="PF12551"/>
    </source>
</evidence>
<feature type="domain" description="Poly-beta-hydroxybutyrate polymerase N-terminal" evidence="3">
    <location>
        <begin position="119"/>
        <end position="287"/>
    </location>
</feature>
<dbReference type="InterPro" id="IPR029058">
    <property type="entry name" value="AB_hydrolase_fold"/>
</dbReference>
<name>A0A917IC51_9HYPH</name>
<evidence type="ECO:0000313" key="5">
    <source>
        <dbReference type="EMBL" id="GGH31690.1"/>
    </source>
</evidence>
<dbReference type="SUPFAM" id="SSF53474">
    <property type="entry name" value="alpha/beta-Hydrolases"/>
    <property type="match status" value="1"/>
</dbReference>
<dbReference type="GO" id="GO:0042619">
    <property type="term" value="P:poly-hydroxybutyrate biosynthetic process"/>
    <property type="evidence" value="ECO:0007669"/>
    <property type="project" value="InterPro"/>
</dbReference>
<keyword evidence="2" id="KW-0012">Acyltransferase</keyword>
<dbReference type="PANTHER" id="PTHR36837:SF5">
    <property type="entry name" value="POLY-3-HYDROXYBUTYRATE SYNTHASE"/>
    <property type="match status" value="1"/>
</dbReference>
<evidence type="ECO:0000256" key="1">
    <source>
        <dbReference type="ARBA" id="ARBA00022679"/>
    </source>
</evidence>